<dbReference type="SUPFAM" id="SSF52540">
    <property type="entry name" value="P-loop containing nucleoside triphosphate hydrolases"/>
    <property type="match status" value="1"/>
</dbReference>
<evidence type="ECO:0000256" key="5">
    <source>
        <dbReference type="ARBA" id="ARBA00022821"/>
    </source>
</evidence>
<keyword evidence="4" id="KW-0547">Nucleotide-binding</keyword>
<dbReference type="GO" id="GO:0006952">
    <property type="term" value="P:defense response"/>
    <property type="evidence" value="ECO:0007669"/>
    <property type="project" value="UniProtKB-KW"/>
</dbReference>
<dbReference type="PANTHER" id="PTHR33377:SF62">
    <property type="entry name" value="OS10G0133166 PROTEIN"/>
    <property type="match status" value="1"/>
</dbReference>
<keyword evidence="5" id="KW-0611">Plant defense</keyword>
<keyword evidence="3" id="KW-0677">Repeat</keyword>
<proteinExistence type="inferred from homology"/>
<evidence type="ECO:0008006" key="10">
    <source>
        <dbReference type="Google" id="ProtNLM"/>
    </source>
</evidence>
<feature type="domain" description="Disease resistance N-terminal" evidence="7">
    <location>
        <begin position="61"/>
        <end position="134"/>
    </location>
</feature>
<evidence type="ECO:0000313" key="9">
    <source>
        <dbReference type="Proteomes" id="UP001210211"/>
    </source>
</evidence>
<dbReference type="PANTHER" id="PTHR33377">
    <property type="entry name" value="OS10G0134700 PROTEIN-RELATED"/>
    <property type="match status" value="1"/>
</dbReference>
<dbReference type="EMBL" id="JAMRDG010000002">
    <property type="protein sequence ID" value="KAJ3687914.1"/>
    <property type="molecule type" value="Genomic_DNA"/>
</dbReference>
<comment type="similarity">
    <text evidence="1">Belongs to the disease resistance NB-LRR family.</text>
</comment>
<name>A0AAD5Z6V4_9POAL</name>
<sequence length="563" mass="63944">MNFYDATTRLKLTDEIFTIFFIYQSRVSFVQNSNKKEVNRSMGATASMFYSGAVEAAAGTIVSGAVSSVTSTFQMQEGIEVTLYSLQQELMKIQCAINAARGRRITDQMLLEWLGQIINASYLGNYIYRTFKHQNSLPLMIESEGMDNLDIYLDYPAAKRQRTITTLLFGDEEQMKLHDVLKMLKSIDIYAFLLMVNAQPERPMKTYLYTDRNGLFKMDIERQHVMNFLFEPSKTCDNNVSLLPIVGSAGGGKTCLAVHCFYDTKVKNHFSLKIYIGSTHNMLKKVQGFPVILNEIIEQCHSTCTTNYDVNTLLAMLKQNLRSERFLLVLDHVWDVDCTLWNALWDCLTCGKQGSKVIFIPHFSLYNEYNKIVSTGTVKPIELDGFCDDEYMVFFKEHAFGSADPEDYPELEKIGMKIAKKMNGSIWGAKILGELLRDNLNAPFWSNFLQAGLLSPLASGKDIWPVIKTMSLLLSKSLKVIGLVRGTGPVEHHPSHEVKTFRELMVLGHNYCTPVIKEGKYCVVELLVSEHVFLNRCEIFTAICQPLRKKSLGVIKRRRGLSL</sequence>
<organism evidence="8 9">
    <name type="scientific">Rhynchospora tenuis</name>
    <dbReference type="NCBI Taxonomy" id="198213"/>
    <lineage>
        <taxon>Eukaryota</taxon>
        <taxon>Viridiplantae</taxon>
        <taxon>Streptophyta</taxon>
        <taxon>Embryophyta</taxon>
        <taxon>Tracheophyta</taxon>
        <taxon>Spermatophyta</taxon>
        <taxon>Magnoliopsida</taxon>
        <taxon>Liliopsida</taxon>
        <taxon>Poales</taxon>
        <taxon>Cyperaceae</taxon>
        <taxon>Cyperoideae</taxon>
        <taxon>Rhynchosporeae</taxon>
        <taxon>Rhynchospora</taxon>
    </lineage>
</organism>
<dbReference type="InterPro" id="IPR041118">
    <property type="entry name" value="Rx_N"/>
</dbReference>
<feature type="domain" description="NB-ARC" evidence="6">
    <location>
        <begin position="225"/>
        <end position="359"/>
    </location>
</feature>
<evidence type="ECO:0000259" key="6">
    <source>
        <dbReference type="Pfam" id="PF00931"/>
    </source>
</evidence>
<dbReference type="GO" id="GO:0043531">
    <property type="term" value="F:ADP binding"/>
    <property type="evidence" value="ECO:0007669"/>
    <property type="project" value="InterPro"/>
</dbReference>
<evidence type="ECO:0000256" key="2">
    <source>
        <dbReference type="ARBA" id="ARBA00022614"/>
    </source>
</evidence>
<keyword evidence="9" id="KW-1185">Reference proteome</keyword>
<gene>
    <name evidence="8" type="ORF">LUZ61_017078</name>
</gene>
<dbReference type="InterPro" id="IPR002182">
    <property type="entry name" value="NB-ARC"/>
</dbReference>
<evidence type="ECO:0000256" key="3">
    <source>
        <dbReference type="ARBA" id="ARBA00022737"/>
    </source>
</evidence>
<dbReference type="InterPro" id="IPR027417">
    <property type="entry name" value="P-loop_NTPase"/>
</dbReference>
<dbReference type="Proteomes" id="UP001210211">
    <property type="component" value="Unassembled WGS sequence"/>
</dbReference>
<dbReference type="Pfam" id="PF00931">
    <property type="entry name" value="NB-ARC"/>
    <property type="match status" value="1"/>
</dbReference>
<dbReference type="Gene3D" id="3.40.50.300">
    <property type="entry name" value="P-loop containing nucleotide triphosphate hydrolases"/>
    <property type="match status" value="1"/>
</dbReference>
<dbReference type="AlphaFoldDB" id="A0AAD5Z6V4"/>
<evidence type="ECO:0000256" key="4">
    <source>
        <dbReference type="ARBA" id="ARBA00022741"/>
    </source>
</evidence>
<keyword evidence="2" id="KW-0433">Leucine-rich repeat</keyword>
<evidence type="ECO:0000313" key="8">
    <source>
        <dbReference type="EMBL" id="KAJ3687914.1"/>
    </source>
</evidence>
<reference evidence="8 9" key="1">
    <citation type="journal article" date="2022" name="Cell">
        <title>Repeat-based holocentromeres influence genome architecture and karyotype evolution.</title>
        <authorList>
            <person name="Hofstatter P.G."/>
            <person name="Thangavel G."/>
            <person name="Lux T."/>
            <person name="Neumann P."/>
            <person name="Vondrak T."/>
            <person name="Novak P."/>
            <person name="Zhang M."/>
            <person name="Costa L."/>
            <person name="Castellani M."/>
            <person name="Scott A."/>
            <person name="Toegelov H."/>
            <person name="Fuchs J."/>
            <person name="Mata-Sucre Y."/>
            <person name="Dias Y."/>
            <person name="Vanzela A.L.L."/>
            <person name="Huettel B."/>
            <person name="Almeida C.C.S."/>
            <person name="Simkova H."/>
            <person name="Souza G."/>
            <person name="Pedrosa-Harand A."/>
            <person name="Macas J."/>
            <person name="Mayer K.F.X."/>
            <person name="Houben A."/>
            <person name="Marques A."/>
        </authorList>
    </citation>
    <scope>NUCLEOTIDE SEQUENCE [LARGE SCALE GENOMIC DNA]</scope>
    <source>
        <strain evidence="8">RhyTen1mFocal</strain>
    </source>
</reference>
<accession>A0AAD5Z6V4</accession>
<evidence type="ECO:0000259" key="7">
    <source>
        <dbReference type="Pfam" id="PF18052"/>
    </source>
</evidence>
<protein>
    <recommendedName>
        <fullName evidence="10">NB-ARC domain-containing protein</fullName>
    </recommendedName>
</protein>
<dbReference type="Pfam" id="PF18052">
    <property type="entry name" value="Rx_N"/>
    <property type="match status" value="1"/>
</dbReference>
<comment type="caution">
    <text evidence="8">The sequence shown here is derived from an EMBL/GenBank/DDBJ whole genome shotgun (WGS) entry which is preliminary data.</text>
</comment>
<evidence type="ECO:0000256" key="1">
    <source>
        <dbReference type="ARBA" id="ARBA00008894"/>
    </source>
</evidence>